<evidence type="ECO:0000256" key="4">
    <source>
        <dbReference type="ARBA" id="ARBA00022833"/>
    </source>
</evidence>
<evidence type="ECO:0000313" key="10">
    <source>
        <dbReference type="Proteomes" id="UP000230002"/>
    </source>
</evidence>
<sequence length="1505" mass="163289">MAGRRLTISSLLCADDQSPDRSQPPATPSQSALHPPVLSGPGIPSPTELRDLQDRGFLDSQWDPSRSRLFSEYTQDSHAAVPLALQPVHLRRHTPSPTLDDAVTHSHRRRRYTDDALGHSEALASRALHSHVSREHDTASNPHHSSHHLPQSAPRPIPSSRRSSDPHRVEYRLPEGSSYFPPTLSRSAQSESLAVSPYPPALHHSLSHSPLQPSPPPYQAQVSRRPSQSPVLGLRPAFDSLSNTSRPLSQPSPYGNHHPPSFVAAAPSQSQSPPSLSTSPSRERLPSRASHNPSTSFSQADVTSMASRSSVAAALNNLLNAEPTRSPAVPIGARGSPGGLGGLEALVQAATEERRRISGEHPTPLEARESARRTSLSPVLNRAPPPLPRPSQSPVLQKSPMVSSPRDTRVNSLAVISLGHDGEPPTKKRRRTGSFGSSASRMPPVPLPPKAPPTSTPNFPSPPAPPHEQADRQPAEPTTPVTSRPAVPFTKPRSIAQLLSPGPPPKGPTFGSQSASKPQSPSPPVPPSQLRSLPVDDLQPQPIPPAEQGADVETVIVIPEGRVVECEEEPEPAASEEQRAQAQRAEAEVEAVELEPRIAVMEELSIHPAEEDAQDVSVFPPPMVQEKAVLLSIEVEKEVVVPLIEAEEEAIVPPIEVEEETAVPLVEAEAPQVVAHAPSLLGPTANVTEEFTAARTAVEESEQLAASPITMVVEELTSSSEAMAEEMSRPTTGPTLVSEAVHDFESELIREVLPEPQHSEPMHTDDAHEWLLEHYASPVTSSRHLSAAPEEPPQTPDFSDAPSPPPLRESAEEVPKGASSPPPGLPLEPSRRPKKAPSPSRSPTPTALLEQELDGIVADGLPASAPSPRSDMDMDFALELDLAASATLDAGTVPDISMGNDFDDELLSLLDDKPHHHHSHSHSHSRSHFHPHTHSQSHSHHVVIGKASQPGPSVATIEKELPPKEPVDKNPSSSPVRAASNAPAPSERVVMPPPVAPPQIAKQATPQVSAKADKPSDGTSLPTSASTKKKEPTAKQPVPKPKQLAKPKPKPQPKSKVKLAKEKEGTAEPSGRLTPSSNGMMAKNKKPPPPSVTSAAAAAKRAVSAATGPSRSRSASEMPMPTEPAAKSKTQPQEEEESEDEAIDDKLYCICKTNYDEDKVMIACDRCDEWYHTQCLDMDDLEVDLIDQFVCPLCIKANPILPLKTTYKQRCIAGLKHPHPTSAAACHKPARGAFSKFCSDECGVLYMQRRIQDWGGSKEALWASIRDTKQREGVVVKVHVNGGHNEVVADDKQAGRPVHIVAQESYEVRRAAHTQRDRAIVRLQAELDKIAPKREELKQEHDVISWRQKVLELAAARADRVDECGWDQRLIFDEEEYLEFGEGVLESYEERSPQPNGAVEESMQVDGTYGHGEWWCRGKKKCQRHAGWQKLRASEIECDLTMNRKSMQEVTNQEREIRKKLEDTMSIPLRTVVPGSFQPLNGHHFTNGIKSKPNGTSGKKGKQKH</sequence>
<feature type="compositionally biased region" description="Polar residues" evidence="7">
    <location>
        <begin position="1017"/>
        <end position="1026"/>
    </location>
</feature>
<dbReference type="InterPro" id="IPR019787">
    <property type="entry name" value="Znf_PHD-finger"/>
</dbReference>
<feature type="compositionally biased region" description="Basic residues" evidence="7">
    <location>
        <begin position="915"/>
        <end position="943"/>
    </location>
</feature>
<evidence type="ECO:0000256" key="5">
    <source>
        <dbReference type="ARBA" id="ARBA00023242"/>
    </source>
</evidence>
<dbReference type="InterPro" id="IPR011011">
    <property type="entry name" value="Znf_FYVE_PHD"/>
</dbReference>
<protein>
    <submittedName>
        <fullName evidence="9">Transcription factor</fullName>
    </submittedName>
</protein>
<keyword evidence="4" id="KW-0862">Zinc</keyword>
<dbReference type="InterPro" id="IPR013083">
    <property type="entry name" value="Znf_RING/FYVE/PHD"/>
</dbReference>
<feature type="compositionally biased region" description="Low complexity" evidence="7">
    <location>
        <begin position="1092"/>
        <end position="1107"/>
    </location>
</feature>
<comment type="subcellular location">
    <subcellularLocation>
        <location evidence="1">Nucleus</location>
    </subcellularLocation>
</comment>
<dbReference type="GO" id="GO:0045893">
    <property type="term" value="P:positive regulation of DNA-templated transcription"/>
    <property type="evidence" value="ECO:0007669"/>
    <property type="project" value="TreeGrafter"/>
</dbReference>
<dbReference type="InterPro" id="IPR037869">
    <property type="entry name" value="Spp1/CFP1"/>
</dbReference>
<dbReference type="InterPro" id="IPR001965">
    <property type="entry name" value="Znf_PHD"/>
</dbReference>
<keyword evidence="10" id="KW-1185">Reference proteome</keyword>
<dbReference type="InterPro" id="IPR019786">
    <property type="entry name" value="Zinc_finger_PHD-type_CS"/>
</dbReference>
<feature type="compositionally biased region" description="Low complexity" evidence="7">
    <location>
        <begin position="572"/>
        <end position="584"/>
    </location>
</feature>
<feature type="compositionally biased region" description="Basic and acidic residues" evidence="7">
    <location>
        <begin position="162"/>
        <end position="173"/>
    </location>
</feature>
<evidence type="ECO:0000256" key="1">
    <source>
        <dbReference type="ARBA" id="ARBA00004123"/>
    </source>
</evidence>
<feature type="region of interest" description="Disordered" evidence="7">
    <location>
        <begin position="913"/>
        <end position="1141"/>
    </location>
</feature>
<reference evidence="9 10" key="1">
    <citation type="journal article" date="2015" name="Sci. Rep.">
        <title>Chromosome-level genome map provides insights into diverse defense mechanisms in the medicinal fungus Ganoderma sinense.</title>
        <authorList>
            <person name="Zhu Y."/>
            <person name="Xu J."/>
            <person name="Sun C."/>
            <person name="Zhou S."/>
            <person name="Xu H."/>
            <person name="Nelson D.R."/>
            <person name="Qian J."/>
            <person name="Song J."/>
            <person name="Luo H."/>
            <person name="Xiang L."/>
            <person name="Li Y."/>
            <person name="Xu Z."/>
            <person name="Ji A."/>
            <person name="Wang L."/>
            <person name="Lu S."/>
            <person name="Hayward A."/>
            <person name="Sun W."/>
            <person name="Li X."/>
            <person name="Schwartz D.C."/>
            <person name="Wang Y."/>
            <person name="Chen S."/>
        </authorList>
    </citation>
    <scope>NUCLEOTIDE SEQUENCE [LARGE SCALE GENOMIC DNA]</scope>
    <source>
        <strain evidence="9 10">ZZ0214-1</strain>
    </source>
</reference>
<dbReference type="EMBL" id="AYKW01000012">
    <property type="protein sequence ID" value="PIL32005.1"/>
    <property type="molecule type" value="Genomic_DNA"/>
</dbReference>
<evidence type="ECO:0000256" key="3">
    <source>
        <dbReference type="ARBA" id="ARBA00022771"/>
    </source>
</evidence>
<comment type="caution">
    <text evidence="9">The sequence shown here is derived from an EMBL/GenBank/DDBJ whole genome shotgun (WGS) entry which is preliminary data.</text>
</comment>
<proteinExistence type="predicted"/>
<dbReference type="PANTHER" id="PTHR46174">
    <property type="entry name" value="CXXC-TYPE ZINC FINGER PROTEIN 1"/>
    <property type="match status" value="1"/>
</dbReference>
<feature type="compositionally biased region" description="Polar residues" evidence="7">
    <location>
        <begin position="184"/>
        <end position="193"/>
    </location>
</feature>
<feature type="region of interest" description="Disordered" evidence="7">
    <location>
        <begin position="1"/>
        <end position="50"/>
    </location>
</feature>
<feature type="domain" description="PHD-type" evidence="8">
    <location>
        <begin position="1146"/>
        <end position="1197"/>
    </location>
</feature>
<dbReference type="Proteomes" id="UP000230002">
    <property type="component" value="Unassembled WGS sequence"/>
</dbReference>
<dbReference type="Gene3D" id="3.30.40.10">
    <property type="entry name" value="Zinc/RING finger domain, C3HC4 (zinc finger)"/>
    <property type="match status" value="1"/>
</dbReference>
<accession>A0A2G8SE07</accession>
<feature type="compositionally biased region" description="Low complexity" evidence="7">
    <location>
        <begin position="259"/>
        <end position="280"/>
    </location>
</feature>
<keyword evidence="3 6" id="KW-0863">Zinc-finger</keyword>
<dbReference type="GO" id="GO:0008270">
    <property type="term" value="F:zinc ion binding"/>
    <property type="evidence" value="ECO:0007669"/>
    <property type="project" value="UniProtKB-KW"/>
</dbReference>
<feature type="compositionally biased region" description="Basic residues" evidence="7">
    <location>
        <begin position="1043"/>
        <end position="1058"/>
    </location>
</feature>
<feature type="compositionally biased region" description="Basic and acidic residues" evidence="7">
    <location>
        <begin position="957"/>
        <end position="968"/>
    </location>
</feature>
<dbReference type="SUPFAM" id="SSF57903">
    <property type="entry name" value="FYVE/PHD zinc finger"/>
    <property type="match status" value="1"/>
</dbReference>
<feature type="compositionally biased region" description="Polar residues" evidence="7">
    <location>
        <begin position="289"/>
        <end position="303"/>
    </location>
</feature>
<dbReference type="GO" id="GO:0048188">
    <property type="term" value="C:Set1C/COMPASS complex"/>
    <property type="evidence" value="ECO:0007669"/>
    <property type="project" value="InterPro"/>
</dbReference>
<evidence type="ECO:0000313" key="9">
    <source>
        <dbReference type="EMBL" id="PIL32005.1"/>
    </source>
</evidence>
<dbReference type="Pfam" id="PF00628">
    <property type="entry name" value="PHD"/>
    <property type="match status" value="1"/>
</dbReference>
<dbReference type="PANTHER" id="PTHR46174:SF1">
    <property type="entry name" value="CXXC-TYPE ZINC FINGER PROTEIN 1"/>
    <property type="match status" value="1"/>
</dbReference>
<feature type="region of interest" description="Disordered" evidence="7">
    <location>
        <begin position="567"/>
        <end position="588"/>
    </location>
</feature>
<dbReference type="PROSITE" id="PS50016">
    <property type="entry name" value="ZF_PHD_2"/>
    <property type="match status" value="1"/>
</dbReference>
<evidence type="ECO:0000256" key="7">
    <source>
        <dbReference type="SAM" id="MobiDB-lite"/>
    </source>
</evidence>
<dbReference type="STRING" id="1077348.A0A2G8SE07"/>
<evidence type="ECO:0000259" key="8">
    <source>
        <dbReference type="PROSITE" id="PS50016"/>
    </source>
</evidence>
<dbReference type="PROSITE" id="PS01359">
    <property type="entry name" value="ZF_PHD_1"/>
    <property type="match status" value="1"/>
</dbReference>
<feature type="compositionally biased region" description="Low complexity" evidence="7">
    <location>
        <begin position="150"/>
        <end position="161"/>
    </location>
</feature>
<feature type="compositionally biased region" description="Low complexity" evidence="7">
    <location>
        <begin position="837"/>
        <end position="846"/>
    </location>
</feature>
<keyword evidence="5" id="KW-0539">Nucleus</keyword>
<feature type="region of interest" description="Disordered" evidence="7">
    <location>
        <begin position="84"/>
        <end position="109"/>
    </location>
</feature>
<organism evidence="9 10">
    <name type="scientific">Ganoderma sinense ZZ0214-1</name>
    <dbReference type="NCBI Taxonomy" id="1077348"/>
    <lineage>
        <taxon>Eukaryota</taxon>
        <taxon>Fungi</taxon>
        <taxon>Dikarya</taxon>
        <taxon>Basidiomycota</taxon>
        <taxon>Agaricomycotina</taxon>
        <taxon>Agaricomycetes</taxon>
        <taxon>Polyporales</taxon>
        <taxon>Polyporaceae</taxon>
        <taxon>Ganoderma</taxon>
    </lineage>
</organism>
<feature type="compositionally biased region" description="Low complexity" evidence="7">
    <location>
        <begin position="201"/>
        <end position="211"/>
    </location>
</feature>
<name>A0A2G8SE07_9APHY</name>
<gene>
    <name evidence="9" type="ORF">GSI_06709</name>
</gene>
<evidence type="ECO:0000256" key="2">
    <source>
        <dbReference type="ARBA" id="ARBA00022723"/>
    </source>
</evidence>
<feature type="compositionally biased region" description="Pro residues" evidence="7">
    <location>
        <begin position="443"/>
        <end position="466"/>
    </location>
</feature>
<feature type="region of interest" description="Disordered" evidence="7">
    <location>
        <begin position="781"/>
        <end position="846"/>
    </location>
</feature>
<dbReference type="OrthoDB" id="436852at2759"/>
<feature type="region of interest" description="Disordered" evidence="7">
    <location>
        <begin position="128"/>
        <end position="303"/>
    </location>
</feature>
<dbReference type="SMART" id="SM00249">
    <property type="entry name" value="PHD"/>
    <property type="match status" value="1"/>
</dbReference>
<feature type="region of interest" description="Disordered" evidence="7">
    <location>
        <begin position="323"/>
        <end position="342"/>
    </location>
</feature>
<feature type="region of interest" description="Disordered" evidence="7">
    <location>
        <begin position="1476"/>
        <end position="1505"/>
    </location>
</feature>
<feature type="region of interest" description="Disordered" evidence="7">
    <location>
        <begin position="354"/>
        <end position="555"/>
    </location>
</feature>
<evidence type="ECO:0000256" key="6">
    <source>
        <dbReference type="PROSITE-ProRule" id="PRU00146"/>
    </source>
</evidence>
<feature type="compositionally biased region" description="Polar residues" evidence="7">
    <location>
        <begin position="240"/>
        <end position="253"/>
    </location>
</feature>
<keyword evidence="2" id="KW-0479">Metal-binding</keyword>